<proteinExistence type="predicted"/>
<accession>A0A2H0VHF3</accession>
<sequence>METNLPEQFNPQLEALGSEVNRRVETGGVQKYGEEPHKAALKEVVADKMAQAIQPVGAQNVSDNSLTDEHQRILDSLVKVAVQDDLDKAIGEIKKMELPALIDLFHDRVTTDLYDQLVQSQKLKKLDR</sequence>
<organism evidence="1 2">
    <name type="scientific">Candidatus Colwellbacteria bacterium CG10_big_fil_rev_8_21_14_0_10_41_28</name>
    <dbReference type="NCBI Taxonomy" id="1974539"/>
    <lineage>
        <taxon>Bacteria</taxon>
        <taxon>Candidatus Colwelliibacteriota</taxon>
    </lineage>
</organism>
<evidence type="ECO:0000313" key="2">
    <source>
        <dbReference type="Proteomes" id="UP000230776"/>
    </source>
</evidence>
<dbReference type="EMBL" id="PFAG01000012">
    <property type="protein sequence ID" value="PIR98545.1"/>
    <property type="molecule type" value="Genomic_DNA"/>
</dbReference>
<reference evidence="2" key="1">
    <citation type="submission" date="2017-09" db="EMBL/GenBank/DDBJ databases">
        <title>Depth-based differentiation of microbial function through sediment-hosted aquifers and enrichment of novel symbionts in the deep terrestrial subsurface.</title>
        <authorList>
            <person name="Probst A.J."/>
            <person name="Ladd B."/>
            <person name="Jarett J.K."/>
            <person name="Geller-Mcgrath D.E."/>
            <person name="Sieber C.M.K."/>
            <person name="Emerson J.B."/>
            <person name="Anantharaman K."/>
            <person name="Thomas B.C."/>
            <person name="Malmstrom R."/>
            <person name="Stieglmeier M."/>
            <person name="Klingl A."/>
            <person name="Woyke T."/>
            <person name="Ryan C.M."/>
            <person name="Banfield J.F."/>
        </authorList>
    </citation>
    <scope>NUCLEOTIDE SEQUENCE [LARGE SCALE GENOMIC DNA]</scope>
</reference>
<comment type="caution">
    <text evidence="1">The sequence shown here is derived from an EMBL/GenBank/DDBJ whole genome shotgun (WGS) entry which is preliminary data.</text>
</comment>
<dbReference type="AlphaFoldDB" id="A0A2H0VHF3"/>
<dbReference type="Proteomes" id="UP000230776">
    <property type="component" value="Unassembled WGS sequence"/>
</dbReference>
<gene>
    <name evidence="1" type="ORF">COT88_01010</name>
</gene>
<evidence type="ECO:0000313" key="1">
    <source>
        <dbReference type="EMBL" id="PIR98545.1"/>
    </source>
</evidence>
<name>A0A2H0VHF3_9BACT</name>
<protein>
    <submittedName>
        <fullName evidence="1">Uncharacterized protein</fullName>
    </submittedName>
</protein>